<accession>A0A927MNF8</accession>
<organism evidence="1 2">
    <name type="scientific">Actinopolymorpha pittospori</name>
    <dbReference type="NCBI Taxonomy" id="648752"/>
    <lineage>
        <taxon>Bacteria</taxon>
        <taxon>Bacillati</taxon>
        <taxon>Actinomycetota</taxon>
        <taxon>Actinomycetes</taxon>
        <taxon>Propionibacteriales</taxon>
        <taxon>Actinopolymorphaceae</taxon>
        <taxon>Actinopolymorpha</taxon>
    </lineage>
</organism>
<protein>
    <recommendedName>
        <fullName evidence="3">LysR substrate binding domain-containing protein</fullName>
    </recommendedName>
</protein>
<gene>
    <name evidence="1" type="ORF">HEB94_000769</name>
</gene>
<comment type="caution">
    <text evidence="1">The sequence shown here is derived from an EMBL/GenBank/DDBJ whole genome shotgun (WGS) entry which is preliminary data.</text>
</comment>
<dbReference type="EMBL" id="JADBEM010000001">
    <property type="protein sequence ID" value="MBE1603921.1"/>
    <property type="molecule type" value="Genomic_DNA"/>
</dbReference>
<evidence type="ECO:0000313" key="2">
    <source>
        <dbReference type="Proteomes" id="UP000638648"/>
    </source>
</evidence>
<proteinExistence type="predicted"/>
<keyword evidence="2" id="KW-1185">Reference proteome</keyword>
<dbReference type="AlphaFoldDB" id="A0A927MNF8"/>
<name>A0A927MNF8_9ACTN</name>
<dbReference type="Proteomes" id="UP000638648">
    <property type="component" value="Unassembled WGS sequence"/>
</dbReference>
<evidence type="ECO:0000313" key="1">
    <source>
        <dbReference type="EMBL" id="MBE1603921.1"/>
    </source>
</evidence>
<reference evidence="1" key="1">
    <citation type="submission" date="2020-10" db="EMBL/GenBank/DDBJ databases">
        <title>Sequencing the genomes of 1000 actinobacteria strains.</title>
        <authorList>
            <person name="Klenk H.-P."/>
        </authorList>
    </citation>
    <scope>NUCLEOTIDE SEQUENCE</scope>
    <source>
        <strain evidence="1">DSM 45354</strain>
    </source>
</reference>
<sequence length="78" mass="8277">MAHVARDWLARLHLVAAGCGLTTIPAVLEDAIPPGVVVLPVRGGTSEQRRILPARPPRPPSEPVIRVAEALRTATLTT</sequence>
<evidence type="ECO:0008006" key="3">
    <source>
        <dbReference type="Google" id="ProtNLM"/>
    </source>
</evidence>